<accession>A0ABQ8GV43</accession>
<dbReference type="InterPro" id="IPR046366">
    <property type="entry name" value="MPAB"/>
</dbReference>
<keyword evidence="3" id="KW-1185">Reference proteome</keyword>
<dbReference type="EMBL" id="JAGTJR010000002">
    <property type="protein sequence ID" value="KAH7063420.1"/>
    <property type="molecule type" value="Genomic_DNA"/>
</dbReference>
<organism evidence="2 3">
    <name type="scientific">Macrophomina phaseolina</name>
    <dbReference type="NCBI Taxonomy" id="35725"/>
    <lineage>
        <taxon>Eukaryota</taxon>
        <taxon>Fungi</taxon>
        <taxon>Dikarya</taxon>
        <taxon>Ascomycota</taxon>
        <taxon>Pezizomycotina</taxon>
        <taxon>Dothideomycetes</taxon>
        <taxon>Dothideomycetes incertae sedis</taxon>
        <taxon>Botryosphaeriales</taxon>
        <taxon>Botryosphaeriaceae</taxon>
        <taxon>Macrophomina</taxon>
    </lineage>
</organism>
<gene>
    <name evidence="2" type="ORF">B0J12DRAFT_694328</name>
</gene>
<protein>
    <recommendedName>
        <fullName evidence="4">ER-bound oxygenase mpaB/mpaB'/Rubber oxygenase catalytic domain-containing protein</fullName>
    </recommendedName>
</protein>
<reference evidence="2 3" key="1">
    <citation type="journal article" date="2021" name="Nat. Commun.">
        <title>Genetic determinants of endophytism in the Arabidopsis root mycobiome.</title>
        <authorList>
            <person name="Mesny F."/>
            <person name="Miyauchi S."/>
            <person name="Thiergart T."/>
            <person name="Pickel B."/>
            <person name="Atanasova L."/>
            <person name="Karlsson M."/>
            <person name="Huettel B."/>
            <person name="Barry K.W."/>
            <person name="Haridas S."/>
            <person name="Chen C."/>
            <person name="Bauer D."/>
            <person name="Andreopoulos W."/>
            <person name="Pangilinan J."/>
            <person name="LaButti K."/>
            <person name="Riley R."/>
            <person name="Lipzen A."/>
            <person name="Clum A."/>
            <person name="Drula E."/>
            <person name="Henrissat B."/>
            <person name="Kohler A."/>
            <person name="Grigoriev I.V."/>
            <person name="Martin F.M."/>
            <person name="Hacquard S."/>
        </authorList>
    </citation>
    <scope>NUCLEOTIDE SEQUENCE [LARGE SCALE GENOMIC DNA]</scope>
    <source>
        <strain evidence="2 3">MPI-SDFR-AT-0080</strain>
    </source>
</reference>
<evidence type="ECO:0000313" key="3">
    <source>
        <dbReference type="Proteomes" id="UP000774617"/>
    </source>
</evidence>
<sequence length="425" mass="48130">MFCHAETTLLSTEVLKGYYPLIILLLAYLMLARSLRYRRAESIESSFRTAERPLSSMTTQESYDIMTQLQELEFPYAMGKARTISLLKAGGIPTMSKLFAVTGQNNRRNAGKRAVDTEILLREVQSKDRGSMRYMEAVARMNYLHSRYRQAGKILDEDLLHTLGSNVVEIFRIVDSCEWRRLTDVEKCAVGIFHRNLGEDMGIPYTALPSSRTGWDDGLHFAEELKDWTERYEEAVARPVPTNDQYVRVYVDSATSAMPKAVGILLRKTLGFELNDTMRTSLCIEAPGPLLRLILSAFTHVRKFMLRHFSLPRPNLLAVKAVQDEANPVTGMYNFDHAGFQPWYIKPTFWAKWNPVRLLVRALGGRAPGEAGDRYHPQGYNLKTIGPKPQEGKGLDEMMTTVEFLKSRGSSGCPFHKGANMGKCN</sequence>
<dbReference type="PANTHER" id="PTHR36124:SF4">
    <property type="entry name" value="ER-BOUND OXYGENASE MPAB_MPAB'_RUBBER OXYGENASE CATALYTIC DOMAIN-CONTAINING PROTEIN"/>
    <property type="match status" value="1"/>
</dbReference>
<evidence type="ECO:0000313" key="2">
    <source>
        <dbReference type="EMBL" id="KAH7063420.1"/>
    </source>
</evidence>
<dbReference type="Proteomes" id="UP000774617">
    <property type="component" value="Unassembled WGS sequence"/>
</dbReference>
<dbReference type="PANTHER" id="PTHR36124">
    <property type="match status" value="1"/>
</dbReference>
<keyword evidence="1" id="KW-1133">Transmembrane helix</keyword>
<keyword evidence="1" id="KW-0472">Membrane</keyword>
<evidence type="ECO:0008006" key="4">
    <source>
        <dbReference type="Google" id="ProtNLM"/>
    </source>
</evidence>
<keyword evidence="1" id="KW-0812">Transmembrane</keyword>
<comment type="caution">
    <text evidence="2">The sequence shown here is derived from an EMBL/GenBank/DDBJ whole genome shotgun (WGS) entry which is preliminary data.</text>
</comment>
<name>A0ABQ8GV43_9PEZI</name>
<evidence type="ECO:0000256" key="1">
    <source>
        <dbReference type="SAM" id="Phobius"/>
    </source>
</evidence>
<proteinExistence type="predicted"/>
<feature type="transmembrane region" description="Helical" evidence="1">
    <location>
        <begin position="17"/>
        <end position="35"/>
    </location>
</feature>